<accession>A0A9X1Y6Q6</accession>
<keyword evidence="2" id="KW-1185">Reference proteome</keyword>
<name>A0A9X1Y6Q6_9PROT</name>
<sequence length="158" mass="17446">MSDAETLAPTPAADPLRTPFLQCLIGRIRAEDSYGAWEKRSDESLLAEYVVTKEQRRAIPIISDPDPEVIARVEQFYQAVGLAVERATRVMATPMMKMSHEGFGRVVLIAGRLVVLARSLRDVHRFGFDSLEKLAAEGTKAVEQAVAMIEAHPELARG</sequence>
<comment type="caution">
    <text evidence="1">The sequence shown here is derived from an EMBL/GenBank/DDBJ whole genome shotgun (WGS) entry which is preliminary data.</text>
</comment>
<dbReference type="NCBIfam" id="TIGR02935">
    <property type="entry name" value="NifX-associated nitrogen fixation protein"/>
    <property type="match status" value="1"/>
</dbReference>
<gene>
    <name evidence="1" type="ORF">M0638_11405</name>
</gene>
<dbReference type="Proteomes" id="UP001139516">
    <property type="component" value="Unassembled WGS sequence"/>
</dbReference>
<reference evidence="1" key="1">
    <citation type="submission" date="2022-04" db="EMBL/GenBank/DDBJ databases">
        <title>Roseomonas acroporae sp. nov., isolated from coral Acropora digitifera.</title>
        <authorList>
            <person name="Sun H."/>
        </authorList>
    </citation>
    <scope>NUCLEOTIDE SEQUENCE</scope>
    <source>
        <strain evidence="1">NAR14</strain>
    </source>
</reference>
<dbReference type="RefSeq" id="WP_248667112.1">
    <property type="nucleotide sequence ID" value="NZ_JALPRX010000046.1"/>
</dbReference>
<dbReference type="PIRSF" id="PIRSF005788">
    <property type="entry name" value="NifK"/>
    <property type="match status" value="1"/>
</dbReference>
<evidence type="ECO:0000313" key="1">
    <source>
        <dbReference type="EMBL" id="MCK8784989.1"/>
    </source>
</evidence>
<dbReference type="AlphaFoldDB" id="A0A9X1Y6Q6"/>
<dbReference type="InterPro" id="IPR004952">
    <property type="entry name" value="NifX-assoc_nitrogen_fix"/>
</dbReference>
<organism evidence="1 2">
    <name type="scientific">Roseomonas acroporae</name>
    <dbReference type="NCBI Taxonomy" id="2937791"/>
    <lineage>
        <taxon>Bacteria</taxon>
        <taxon>Pseudomonadati</taxon>
        <taxon>Pseudomonadota</taxon>
        <taxon>Alphaproteobacteria</taxon>
        <taxon>Acetobacterales</taxon>
        <taxon>Roseomonadaceae</taxon>
        <taxon>Roseomonas</taxon>
    </lineage>
</organism>
<dbReference type="Gene3D" id="1.10.3100.20">
    <property type="entry name" value="Protein of unknown function DUF269"/>
    <property type="match status" value="1"/>
</dbReference>
<dbReference type="Pfam" id="PF03270">
    <property type="entry name" value="DUF269"/>
    <property type="match status" value="1"/>
</dbReference>
<proteinExistence type="predicted"/>
<evidence type="ECO:0000313" key="2">
    <source>
        <dbReference type="Proteomes" id="UP001139516"/>
    </source>
</evidence>
<protein>
    <submittedName>
        <fullName evidence="1">NifX-associated nitrogen fixation protein</fullName>
    </submittedName>
</protein>
<dbReference type="EMBL" id="JALPRX010000046">
    <property type="protein sequence ID" value="MCK8784989.1"/>
    <property type="molecule type" value="Genomic_DNA"/>
</dbReference>